<gene>
    <name evidence="3" type="ordered locus">Q7C_881</name>
</gene>
<dbReference type="PATRIC" id="fig|754477.3.peg.870"/>
<dbReference type="OrthoDB" id="9794876at2"/>
<evidence type="ECO:0000313" key="4">
    <source>
        <dbReference type="Proteomes" id="UP000009145"/>
    </source>
</evidence>
<dbReference type="Pfam" id="PF02021">
    <property type="entry name" value="UPF0102"/>
    <property type="match status" value="1"/>
</dbReference>
<dbReference type="Proteomes" id="UP000009145">
    <property type="component" value="Chromosome"/>
</dbReference>
<dbReference type="EMBL" id="CP003380">
    <property type="protein sequence ID" value="AFJ02050.1"/>
    <property type="molecule type" value="Genomic_DNA"/>
</dbReference>
<dbReference type="NCBIfam" id="TIGR00252">
    <property type="entry name" value="YraN family protein"/>
    <property type="match status" value="1"/>
</dbReference>
<dbReference type="PANTHER" id="PTHR34039">
    <property type="entry name" value="UPF0102 PROTEIN YRAN"/>
    <property type="match status" value="1"/>
</dbReference>
<dbReference type="HAMAP" id="MF_00048">
    <property type="entry name" value="UPF0102"/>
    <property type="match status" value="1"/>
</dbReference>
<dbReference type="eggNOG" id="COG0792">
    <property type="taxonomic scope" value="Bacteria"/>
</dbReference>
<protein>
    <recommendedName>
        <fullName evidence="2">UPF0102 protein Q7C_881</fullName>
    </recommendedName>
</protein>
<organism evidence="3 4">
    <name type="scientific">Methylophaga frappieri (strain ATCC BAA-2434 / DSM 25690 / JAM7)</name>
    <dbReference type="NCBI Taxonomy" id="754477"/>
    <lineage>
        <taxon>Bacteria</taxon>
        <taxon>Pseudomonadati</taxon>
        <taxon>Pseudomonadota</taxon>
        <taxon>Gammaproteobacteria</taxon>
        <taxon>Thiotrichales</taxon>
        <taxon>Piscirickettsiaceae</taxon>
        <taxon>Methylophaga</taxon>
    </lineage>
</organism>
<dbReference type="HOGENOM" id="CLU_115353_1_0_6"/>
<name>I1YGK7_METFJ</name>
<comment type="similarity">
    <text evidence="1 2">Belongs to the UPF0102 family.</text>
</comment>
<dbReference type="KEGG" id="mec:Q7C_881"/>
<reference evidence="3 4" key="1">
    <citation type="journal article" date="2012" name="J. Bacteriol.">
        <title>Complete genome sequences of Methylophaga sp. strain JAM1 and Methylophaga sp. strain JAM7.</title>
        <authorList>
            <person name="Villeneuve C."/>
            <person name="Martineau C."/>
            <person name="Mauffrey F."/>
            <person name="Villemur R."/>
        </authorList>
    </citation>
    <scope>NUCLEOTIDE SEQUENCE [LARGE SCALE GENOMIC DNA]</scope>
    <source>
        <strain evidence="3 4">JAM7</strain>
    </source>
</reference>
<evidence type="ECO:0000256" key="2">
    <source>
        <dbReference type="HAMAP-Rule" id="MF_00048"/>
    </source>
</evidence>
<evidence type="ECO:0000313" key="3">
    <source>
        <dbReference type="EMBL" id="AFJ02050.1"/>
    </source>
</evidence>
<dbReference type="InterPro" id="IPR011856">
    <property type="entry name" value="tRNA_endonuc-like_dom_sf"/>
</dbReference>
<keyword evidence="4" id="KW-1185">Reference proteome</keyword>
<dbReference type="InterPro" id="IPR003509">
    <property type="entry name" value="UPF0102_YraN-like"/>
</dbReference>
<dbReference type="CDD" id="cd20736">
    <property type="entry name" value="PoNe_Nuclease"/>
    <property type="match status" value="1"/>
</dbReference>
<dbReference type="PANTHER" id="PTHR34039:SF1">
    <property type="entry name" value="UPF0102 PROTEIN YRAN"/>
    <property type="match status" value="1"/>
</dbReference>
<dbReference type="Gene3D" id="3.40.1350.10">
    <property type="match status" value="1"/>
</dbReference>
<dbReference type="STRING" id="754477.Q7C_881"/>
<dbReference type="NCBIfam" id="NF009150">
    <property type="entry name" value="PRK12497.1-3"/>
    <property type="match status" value="1"/>
</dbReference>
<dbReference type="GO" id="GO:0003676">
    <property type="term" value="F:nucleic acid binding"/>
    <property type="evidence" value="ECO:0007669"/>
    <property type="project" value="InterPro"/>
</dbReference>
<dbReference type="SUPFAM" id="SSF52980">
    <property type="entry name" value="Restriction endonuclease-like"/>
    <property type="match status" value="1"/>
</dbReference>
<sequence length="123" mass="14317">MTQRRKGLQAEQLACAYLEAQGLRLLSKNYYSRRGEIDLIMQEANTIVFIEVKARHESQYGSALETITIQKQSRIIATAQHYIQQHQIQNPCRFDAVAIRFFRENTVEKAVVSDWIRDAFQVN</sequence>
<dbReference type="RefSeq" id="WP_014703471.1">
    <property type="nucleotide sequence ID" value="NC_017856.1"/>
</dbReference>
<evidence type="ECO:0000256" key="1">
    <source>
        <dbReference type="ARBA" id="ARBA00006738"/>
    </source>
</evidence>
<dbReference type="InterPro" id="IPR011335">
    <property type="entry name" value="Restrct_endonuc-II-like"/>
</dbReference>
<dbReference type="AlphaFoldDB" id="I1YGK7"/>
<proteinExistence type="inferred from homology"/>
<accession>I1YGK7</accession>